<dbReference type="Proteomes" id="UP000008984">
    <property type="component" value="Unassembled WGS sequence"/>
</dbReference>
<dbReference type="KEGG" id="tre:TRIREDRAFT_59354"/>
<feature type="compositionally biased region" description="Polar residues" evidence="3">
    <location>
        <begin position="89"/>
        <end position="107"/>
    </location>
</feature>
<dbReference type="GO" id="GO:0005634">
    <property type="term" value="C:nucleus"/>
    <property type="evidence" value="ECO:0007669"/>
    <property type="project" value="UniProtKB-SubCell"/>
</dbReference>
<dbReference type="RefSeq" id="XP_006964255.1">
    <property type="nucleotide sequence ID" value="XM_006964193.1"/>
</dbReference>
<dbReference type="Pfam" id="PF04082">
    <property type="entry name" value="Fungal_trans"/>
    <property type="match status" value="1"/>
</dbReference>
<dbReference type="PANTHER" id="PTHR31001">
    <property type="entry name" value="UNCHARACTERIZED TRANSCRIPTIONAL REGULATORY PROTEIN"/>
    <property type="match status" value="1"/>
</dbReference>
<evidence type="ECO:0000259" key="4">
    <source>
        <dbReference type="SMART" id="SM00906"/>
    </source>
</evidence>
<dbReference type="eggNOG" id="ENOG502SHVI">
    <property type="taxonomic scope" value="Eukaryota"/>
</dbReference>
<dbReference type="PANTHER" id="PTHR31001:SF49">
    <property type="entry name" value="ZN(II)2CYS6 TRANSCRIPTION FACTOR (EUROFUNG)"/>
    <property type="match status" value="1"/>
</dbReference>
<keyword evidence="2" id="KW-0539">Nucleus</keyword>
<feature type="compositionally biased region" description="Basic and acidic residues" evidence="3">
    <location>
        <begin position="109"/>
        <end position="125"/>
    </location>
</feature>
<dbReference type="EMBL" id="GL985061">
    <property type="protein sequence ID" value="EGR49914.1"/>
    <property type="molecule type" value="Genomic_DNA"/>
</dbReference>
<protein>
    <recommendedName>
        <fullName evidence="4">Xylanolytic transcriptional activator regulatory domain-containing protein</fullName>
    </recommendedName>
</protein>
<proteinExistence type="predicted"/>
<evidence type="ECO:0000256" key="2">
    <source>
        <dbReference type="ARBA" id="ARBA00023242"/>
    </source>
</evidence>
<dbReference type="CDD" id="cd12148">
    <property type="entry name" value="fungal_TF_MHR"/>
    <property type="match status" value="1"/>
</dbReference>
<dbReference type="GO" id="GO:0003677">
    <property type="term" value="F:DNA binding"/>
    <property type="evidence" value="ECO:0007669"/>
    <property type="project" value="InterPro"/>
</dbReference>
<feature type="domain" description="Xylanolytic transcriptional activator regulatory" evidence="4">
    <location>
        <begin position="316"/>
        <end position="390"/>
    </location>
</feature>
<dbReference type="InterPro" id="IPR050613">
    <property type="entry name" value="Sec_Metabolite_Reg"/>
</dbReference>
<evidence type="ECO:0000313" key="5">
    <source>
        <dbReference type="EMBL" id="EGR49914.1"/>
    </source>
</evidence>
<keyword evidence="6" id="KW-1185">Reference proteome</keyword>
<organism evidence="6">
    <name type="scientific">Hypocrea jecorina (strain QM6a)</name>
    <name type="common">Trichoderma reesei</name>
    <dbReference type="NCBI Taxonomy" id="431241"/>
    <lineage>
        <taxon>Eukaryota</taxon>
        <taxon>Fungi</taxon>
        <taxon>Dikarya</taxon>
        <taxon>Ascomycota</taxon>
        <taxon>Pezizomycotina</taxon>
        <taxon>Sordariomycetes</taxon>
        <taxon>Hypocreomycetidae</taxon>
        <taxon>Hypocreales</taxon>
        <taxon>Hypocreaceae</taxon>
        <taxon>Trichoderma</taxon>
    </lineage>
</organism>
<dbReference type="GO" id="GO:0008270">
    <property type="term" value="F:zinc ion binding"/>
    <property type="evidence" value="ECO:0007669"/>
    <property type="project" value="InterPro"/>
</dbReference>
<dbReference type="GeneID" id="18486458"/>
<sequence length="604" mass="68089">MEFGPRRIEKRNRAPVSCEPCRARKRNQASLCRYAPNAIRNKPRAQKPGNIQERLDNLEMMLSSIASNPSVAALGIGVKAGKQAASNTASRSSAGCSQHRASATPPQARQEDHVLPPEQPHRHESGNGQVSYIEPSHWRAILDEIKEVREHLSAFDRPLLQEEPERKSFVPEEGAEYLFGRFPVVDMEDVISSVPARSVCDALVSQYFNSRYMVLGILHPTKFQKEYEKFWEAPVKAPPLWVALLFSVLSLTMALRQMAGPSEGSDSSSTISNLQQRTVECLVLGRFATANAYALEAMMLHLQSCYLTHNKLTSDHWFEMGTLIRLAFRIGYHRDPDTLPGISIFDGEMRRRVWHNIFQVDALMSFQMGFPSMIPTEFCDTKVPRNLQFSDLEIGMTSLPPGRPLFENTPIRYPIAKSGIMSVFKKIVAHSQSLSLPTYENTILLDGEMRETYNGLPEILKGRDMLYLKGLIVLHRRYINYDVDSRRFEHSRRTCAEAALDMLARHADLHQAAQPGGRLYDDRWMISSLTMHDFLLAAMVVCLDLSVRLRRPSSILSPGKDHDVLTRREYLALQTSRAIWAANSILSPEAGLAASALGLMIQKV</sequence>
<dbReference type="HOGENOM" id="CLU_007426_4_0_1"/>
<dbReference type="OrthoDB" id="5431381at2759"/>
<evidence type="ECO:0000256" key="3">
    <source>
        <dbReference type="SAM" id="MobiDB-lite"/>
    </source>
</evidence>
<evidence type="ECO:0000313" key="6">
    <source>
        <dbReference type="Proteomes" id="UP000008984"/>
    </source>
</evidence>
<feature type="region of interest" description="Disordered" evidence="3">
    <location>
        <begin position="89"/>
        <end position="129"/>
    </location>
</feature>
<dbReference type="GO" id="GO:0006351">
    <property type="term" value="P:DNA-templated transcription"/>
    <property type="evidence" value="ECO:0007669"/>
    <property type="project" value="InterPro"/>
</dbReference>
<reference evidence="5 6" key="1">
    <citation type="journal article" date="2008" name="Nat. Biotechnol.">
        <title>Genome sequencing and analysis of the biomass-degrading fungus Trichoderma reesei (syn. Hypocrea jecorina).</title>
        <authorList>
            <person name="Martinez D."/>
            <person name="Berka R.M."/>
            <person name="Henrissat B."/>
            <person name="Saloheimo M."/>
            <person name="Arvas M."/>
            <person name="Baker S.E."/>
            <person name="Chapman J."/>
            <person name="Chertkov O."/>
            <person name="Coutinho P.M."/>
            <person name="Cullen D."/>
            <person name="Danchin E.G."/>
            <person name="Grigoriev I.V."/>
            <person name="Harris P."/>
            <person name="Jackson M."/>
            <person name="Kubicek C.P."/>
            <person name="Han C.S."/>
            <person name="Ho I."/>
            <person name="Larrondo L.F."/>
            <person name="de Leon A.L."/>
            <person name="Magnuson J.K."/>
            <person name="Merino S."/>
            <person name="Misra M."/>
            <person name="Nelson B."/>
            <person name="Putnam N."/>
            <person name="Robbertse B."/>
            <person name="Salamov A.A."/>
            <person name="Schmoll M."/>
            <person name="Terry A."/>
            <person name="Thayer N."/>
            <person name="Westerholm-Parvinen A."/>
            <person name="Schoch C.L."/>
            <person name="Yao J."/>
            <person name="Barabote R."/>
            <person name="Nelson M.A."/>
            <person name="Detter C."/>
            <person name="Bruce D."/>
            <person name="Kuske C.R."/>
            <person name="Xie G."/>
            <person name="Richardson P."/>
            <person name="Rokhsar D.S."/>
            <person name="Lucas S.M."/>
            <person name="Rubin E.M."/>
            <person name="Dunn-Coleman N."/>
            <person name="Ward M."/>
            <person name="Brettin T.S."/>
        </authorList>
    </citation>
    <scope>NUCLEOTIDE SEQUENCE [LARGE SCALE GENOMIC DNA]</scope>
    <source>
        <strain evidence="5 6">QM6a</strain>
    </source>
</reference>
<gene>
    <name evidence="5" type="ORF">TRIREDRAFT_59354</name>
</gene>
<feature type="non-terminal residue" evidence="5">
    <location>
        <position position="604"/>
    </location>
</feature>
<evidence type="ECO:0000256" key="1">
    <source>
        <dbReference type="ARBA" id="ARBA00004123"/>
    </source>
</evidence>
<dbReference type="SMART" id="SM00906">
    <property type="entry name" value="Fungal_trans"/>
    <property type="match status" value="1"/>
</dbReference>
<dbReference type="InterPro" id="IPR007219">
    <property type="entry name" value="XnlR_reg_dom"/>
</dbReference>
<feature type="region of interest" description="Disordered" evidence="3">
    <location>
        <begin position="1"/>
        <end position="20"/>
    </location>
</feature>
<dbReference type="VEuPathDB" id="FungiDB:TRIREDRAFT_59354"/>
<dbReference type="STRING" id="431241.G0RFJ0"/>
<dbReference type="AlphaFoldDB" id="G0RFJ0"/>
<comment type="subcellular location">
    <subcellularLocation>
        <location evidence="1">Nucleus</location>
    </subcellularLocation>
</comment>
<name>G0RFJ0_HYPJQ</name>
<accession>G0RFJ0</accession>